<dbReference type="EMBL" id="ACZI02000003">
    <property type="protein sequence ID" value="ERG69159.1"/>
    <property type="molecule type" value="Genomic_DNA"/>
</dbReference>
<dbReference type="Proteomes" id="UP000004816">
    <property type="component" value="Unassembled WGS sequence"/>
</dbReference>
<dbReference type="PANTHER" id="PTHR37539:SF1">
    <property type="entry name" value="ER-BOUND OXYGENASE MPAB_MPAB'_RUBBER OXYGENASE CATALYTIC DOMAIN-CONTAINING PROTEIN"/>
    <property type="match status" value="1"/>
</dbReference>
<accession>U1N4N5</accession>
<dbReference type="HOGENOM" id="CLU_049598_0_1_11"/>
<dbReference type="eggNOG" id="ENOG502Z7TF">
    <property type="taxonomic scope" value="Bacteria"/>
</dbReference>
<evidence type="ECO:0000313" key="2">
    <source>
        <dbReference type="Proteomes" id="UP000004816"/>
    </source>
</evidence>
<dbReference type="AlphaFoldDB" id="U1N4N5"/>
<keyword evidence="2" id="KW-1185">Reference proteome</keyword>
<organism evidence="1 2">
    <name type="scientific">Segniliparus rugosus (strain ATCC BAA-974 / DSM 45345 / CCUG 50838 / CIP 108380 / JCM 13579 / CDC 945)</name>
    <dbReference type="NCBI Taxonomy" id="679197"/>
    <lineage>
        <taxon>Bacteria</taxon>
        <taxon>Bacillati</taxon>
        <taxon>Actinomycetota</taxon>
        <taxon>Actinomycetes</taxon>
        <taxon>Mycobacteriales</taxon>
        <taxon>Segniliparaceae</taxon>
        <taxon>Segniliparus</taxon>
    </lineage>
</organism>
<comment type="caution">
    <text evidence="1">The sequence shown here is derived from an EMBL/GenBank/DDBJ whole genome shotgun (WGS) entry which is preliminary data.</text>
</comment>
<gene>
    <name evidence="1" type="ORF">HMPREF9336_04303</name>
</gene>
<sequence>MPDVIQGTDWPTAFRWPEQRDHGVRSRIRGAVKRLTGFDLYPDETTARRFGELLREGDPIAERFVAQTYHGELGPARSRELLERALALGVDNVPEAPDSMRALFAEFERVPDWVDPELVERGAAVWRRWGYALGALGNAGTMDTYTEGSLAVPLSLSGGYAGERALNRYLETSRWWVEVCRPGAILTPGSPGRSISLKVRVMHVSVRQRVAAHPEWDQARWGLPISQVEMLLTLMGGTVAPGIGLVALGYLTSKSEIEAAMHFNRYLGHLVGVRCDDIFPRTLGEGLRLLYLFDTARSYDSGEHGRELVESFVPAFAPGQGHRGLARLRRLLHLNIMAGYARLYMLPWNHRRYRMPAPWLGLAFLLGRAPFVLAAELGRRLHPAVDRLWQRQSVRSWERWLRWQSLSAQSARPCGTGETASAAESFEAARALRR</sequence>
<reference evidence="1 2" key="1">
    <citation type="journal article" date="2011" name="Stand. Genomic Sci.">
        <title>High quality draft genome sequence of Segniliparus rugosus CDC 945(T)= (ATCC BAA-974(T)).</title>
        <authorList>
            <person name="Earl A.M."/>
            <person name="Desjardins C.A."/>
            <person name="Fitzgerald M.G."/>
            <person name="Arachchi H.M."/>
            <person name="Zeng Q."/>
            <person name="Mehta T."/>
            <person name="Griggs A."/>
            <person name="Birren B.W."/>
            <person name="Toney N.C."/>
            <person name="Carr J."/>
            <person name="Posey J."/>
            <person name="Butler W.R."/>
        </authorList>
    </citation>
    <scope>NUCLEOTIDE SEQUENCE [LARGE SCALE GENOMIC DNA]</scope>
    <source>
        <strain evidence="2">ATCC BAA-974 / DSM 45345 / CCUG 50838 / CIP 108380 / JCM 13579 / CDC 945</strain>
    </source>
</reference>
<dbReference type="PANTHER" id="PTHR37539">
    <property type="entry name" value="SECRETED PROTEIN-RELATED"/>
    <property type="match status" value="1"/>
</dbReference>
<evidence type="ECO:0000313" key="1">
    <source>
        <dbReference type="EMBL" id="ERG69159.1"/>
    </source>
</evidence>
<name>U1N4N5_SEGRC</name>
<dbReference type="OrthoDB" id="7614910at2"/>
<protein>
    <submittedName>
        <fullName evidence="1">Uncharacterized protein</fullName>
    </submittedName>
</protein>
<proteinExistence type="predicted"/>
<dbReference type="InterPro" id="IPR037473">
    <property type="entry name" value="Lcp-like"/>
</dbReference>
<dbReference type="STRING" id="679197.HMPREF9336_04303"/>
<dbReference type="RefSeq" id="WP_021030660.1">
    <property type="nucleotide sequence ID" value="NZ_KI391954.1"/>
</dbReference>